<accession>A0ABS1J4C7</accession>
<keyword evidence="10 13" id="KW-1133">Transmembrane helix</keyword>
<evidence type="ECO:0000256" key="10">
    <source>
        <dbReference type="ARBA" id="ARBA00022989"/>
    </source>
</evidence>
<reference evidence="15 16" key="1">
    <citation type="submission" date="2021-01" db="EMBL/GenBank/DDBJ databases">
        <title>Tumebacillus sp. strain ITR2 16S ribosomal RNA gene Genome sequencing and assembly.</title>
        <authorList>
            <person name="Kang M."/>
        </authorList>
    </citation>
    <scope>NUCLEOTIDE SEQUENCE [LARGE SCALE GENOMIC DNA]</scope>
    <source>
        <strain evidence="15 16">ITR2</strain>
    </source>
</reference>
<dbReference type="PROSITE" id="PS50109">
    <property type="entry name" value="HIS_KIN"/>
    <property type="match status" value="1"/>
</dbReference>
<dbReference type="InterPro" id="IPR005467">
    <property type="entry name" value="His_kinase_dom"/>
</dbReference>
<proteinExistence type="predicted"/>
<keyword evidence="5" id="KW-0808">Transferase</keyword>
<dbReference type="Gene3D" id="1.10.287.130">
    <property type="match status" value="1"/>
</dbReference>
<evidence type="ECO:0000256" key="12">
    <source>
        <dbReference type="ARBA" id="ARBA00023136"/>
    </source>
</evidence>
<evidence type="ECO:0000256" key="7">
    <source>
        <dbReference type="ARBA" id="ARBA00022741"/>
    </source>
</evidence>
<dbReference type="GO" id="GO:0016301">
    <property type="term" value="F:kinase activity"/>
    <property type="evidence" value="ECO:0007669"/>
    <property type="project" value="UniProtKB-KW"/>
</dbReference>
<comment type="caution">
    <text evidence="15">The sequence shown here is derived from an EMBL/GenBank/DDBJ whole genome shotgun (WGS) entry which is preliminary data.</text>
</comment>
<dbReference type="Pfam" id="PF00512">
    <property type="entry name" value="HisKA"/>
    <property type="match status" value="1"/>
</dbReference>
<dbReference type="InterPro" id="IPR050428">
    <property type="entry name" value="TCS_sensor_his_kinase"/>
</dbReference>
<evidence type="ECO:0000313" key="15">
    <source>
        <dbReference type="EMBL" id="MBL0385137.1"/>
    </source>
</evidence>
<dbReference type="SUPFAM" id="SSF47384">
    <property type="entry name" value="Homodimeric domain of signal transducing histidine kinase"/>
    <property type="match status" value="1"/>
</dbReference>
<keyword evidence="6 13" id="KW-0812">Transmembrane</keyword>
<evidence type="ECO:0000313" key="16">
    <source>
        <dbReference type="Proteomes" id="UP000602284"/>
    </source>
</evidence>
<dbReference type="EMBL" id="JAEQNB010000001">
    <property type="protein sequence ID" value="MBL0385137.1"/>
    <property type="molecule type" value="Genomic_DNA"/>
</dbReference>
<gene>
    <name evidence="15" type="ORF">JJB07_00635</name>
</gene>
<evidence type="ECO:0000256" key="6">
    <source>
        <dbReference type="ARBA" id="ARBA00022692"/>
    </source>
</evidence>
<dbReference type="EC" id="2.7.13.3" evidence="3"/>
<feature type="transmembrane region" description="Helical" evidence="13">
    <location>
        <begin position="20"/>
        <end position="45"/>
    </location>
</feature>
<evidence type="ECO:0000256" key="4">
    <source>
        <dbReference type="ARBA" id="ARBA00022553"/>
    </source>
</evidence>
<dbReference type="InterPro" id="IPR003661">
    <property type="entry name" value="HisK_dim/P_dom"/>
</dbReference>
<dbReference type="InterPro" id="IPR036890">
    <property type="entry name" value="HATPase_C_sf"/>
</dbReference>
<dbReference type="PANTHER" id="PTHR45436">
    <property type="entry name" value="SENSOR HISTIDINE KINASE YKOH"/>
    <property type="match status" value="1"/>
</dbReference>
<dbReference type="RefSeq" id="WP_201630274.1">
    <property type="nucleotide sequence ID" value="NZ_JAEQNB010000001.1"/>
</dbReference>
<keyword evidence="9" id="KW-0067">ATP-binding</keyword>
<name>A0ABS1J4C7_9BACL</name>
<evidence type="ECO:0000256" key="1">
    <source>
        <dbReference type="ARBA" id="ARBA00000085"/>
    </source>
</evidence>
<dbReference type="InterPro" id="IPR003594">
    <property type="entry name" value="HATPase_dom"/>
</dbReference>
<evidence type="ECO:0000256" key="11">
    <source>
        <dbReference type="ARBA" id="ARBA00023012"/>
    </source>
</evidence>
<comment type="subcellular location">
    <subcellularLocation>
        <location evidence="2">Membrane</location>
    </subcellularLocation>
</comment>
<evidence type="ECO:0000256" key="13">
    <source>
        <dbReference type="SAM" id="Phobius"/>
    </source>
</evidence>
<dbReference type="SUPFAM" id="SSF55874">
    <property type="entry name" value="ATPase domain of HSP90 chaperone/DNA topoisomerase II/histidine kinase"/>
    <property type="match status" value="1"/>
</dbReference>
<dbReference type="Proteomes" id="UP000602284">
    <property type="component" value="Unassembled WGS sequence"/>
</dbReference>
<keyword evidence="4" id="KW-0597">Phosphoprotein</keyword>
<dbReference type="SMART" id="SM00388">
    <property type="entry name" value="HisKA"/>
    <property type="match status" value="1"/>
</dbReference>
<dbReference type="SMART" id="SM00387">
    <property type="entry name" value="HATPase_c"/>
    <property type="match status" value="1"/>
</dbReference>
<organism evidence="15 16">
    <name type="scientific">Tumebacillus amylolyticus</name>
    <dbReference type="NCBI Taxonomy" id="2801339"/>
    <lineage>
        <taxon>Bacteria</taxon>
        <taxon>Bacillati</taxon>
        <taxon>Bacillota</taxon>
        <taxon>Bacilli</taxon>
        <taxon>Bacillales</taxon>
        <taxon>Alicyclobacillaceae</taxon>
        <taxon>Tumebacillus</taxon>
    </lineage>
</organism>
<keyword evidence="8 15" id="KW-0418">Kinase</keyword>
<dbReference type="PANTHER" id="PTHR45436:SF5">
    <property type="entry name" value="SENSOR HISTIDINE KINASE TRCS"/>
    <property type="match status" value="1"/>
</dbReference>
<evidence type="ECO:0000256" key="2">
    <source>
        <dbReference type="ARBA" id="ARBA00004370"/>
    </source>
</evidence>
<feature type="transmembrane region" description="Helical" evidence="13">
    <location>
        <begin position="188"/>
        <end position="210"/>
    </location>
</feature>
<evidence type="ECO:0000256" key="8">
    <source>
        <dbReference type="ARBA" id="ARBA00022777"/>
    </source>
</evidence>
<evidence type="ECO:0000259" key="14">
    <source>
        <dbReference type="PROSITE" id="PS50109"/>
    </source>
</evidence>
<sequence>MKRRLFKGDLFDRTRNTLTLQYSGVLIAFLSLFVILVYVSLYVFIWNDQRTQLNELADREIHTLQAWADQDSDPNRRPPRSVEDAFSTSTDQSFYYLLADNGTLNLADEMQSELRPQVMAYISEGHFKGNGIEQATFQTYDNLSADELGHPNRSKDATFLVTHRVLYGNQVPIGTLYLGKEVTFQHDLFRWLLLLLIGMALVFFVLALWFSRLMSRKAMIPIAKAYTKQREFVADASHELRTPLSVLLASIEALQLEETIESDPFSKKVLLGMEAEVHAITKMAGELLQLARSDSNELVLDRSLFNLSAAAAGVIEKLRPFAQAKGIVLHLHAPDELNVQWDEERATQLLVLLLDNAVKYSSDPGGVHVTLTDDREHGTRIFTIEVKDSGIGIAAEALPRIFDRFYRQDSSRTRRTGGHGLGLAIAKNIVDAGGGTIQVESAVGEGSTFRVRIPW</sequence>
<evidence type="ECO:0000256" key="9">
    <source>
        <dbReference type="ARBA" id="ARBA00022840"/>
    </source>
</evidence>
<dbReference type="Pfam" id="PF02518">
    <property type="entry name" value="HATPase_c"/>
    <property type="match status" value="1"/>
</dbReference>
<evidence type="ECO:0000256" key="3">
    <source>
        <dbReference type="ARBA" id="ARBA00012438"/>
    </source>
</evidence>
<dbReference type="CDD" id="cd00082">
    <property type="entry name" value="HisKA"/>
    <property type="match status" value="1"/>
</dbReference>
<keyword evidence="16" id="KW-1185">Reference proteome</keyword>
<dbReference type="Gene3D" id="3.30.565.10">
    <property type="entry name" value="Histidine kinase-like ATPase, C-terminal domain"/>
    <property type="match status" value="1"/>
</dbReference>
<dbReference type="InterPro" id="IPR004358">
    <property type="entry name" value="Sig_transdc_His_kin-like_C"/>
</dbReference>
<keyword evidence="12 13" id="KW-0472">Membrane</keyword>
<evidence type="ECO:0000256" key="5">
    <source>
        <dbReference type="ARBA" id="ARBA00022679"/>
    </source>
</evidence>
<keyword evidence="11" id="KW-0902">Two-component regulatory system</keyword>
<dbReference type="PRINTS" id="PR00344">
    <property type="entry name" value="BCTRLSENSOR"/>
</dbReference>
<dbReference type="InterPro" id="IPR036097">
    <property type="entry name" value="HisK_dim/P_sf"/>
</dbReference>
<protein>
    <recommendedName>
        <fullName evidence="3">histidine kinase</fullName>
        <ecNumber evidence="3">2.7.13.3</ecNumber>
    </recommendedName>
</protein>
<keyword evidence="7" id="KW-0547">Nucleotide-binding</keyword>
<comment type="catalytic activity">
    <reaction evidence="1">
        <text>ATP + protein L-histidine = ADP + protein N-phospho-L-histidine.</text>
        <dbReference type="EC" id="2.7.13.3"/>
    </reaction>
</comment>
<feature type="domain" description="Histidine kinase" evidence="14">
    <location>
        <begin position="235"/>
        <end position="455"/>
    </location>
</feature>